<evidence type="ECO:0000313" key="1">
    <source>
        <dbReference type="EMBL" id="BBX22323.1"/>
    </source>
</evidence>
<gene>
    <name evidence="1" type="ORF">MTER_17340</name>
</gene>
<sequence length="173" mass="18737">MERVAARKIAEITTRLEAATNPGALVTESLVIVATEVAHDPLLRVISEHTDEGNVAALIARSVTFSKYWRASMRLNSSRPASNCGPGFAPATPPASYCRSPRVCCSDSFPVPTMPAGSAVMCRCSWCWRLMADPPPAGPLFAPRRKVRGSEAEKQLAVAHYTGRVSRARRSIQ</sequence>
<dbReference type="AlphaFoldDB" id="A0AAD1HX87"/>
<organism evidence="1 2">
    <name type="scientific">Mycolicibacter terrae</name>
    <dbReference type="NCBI Taxonomy" id="1788"/>
    <lineage>
        <taxon>Bacteria</taxon>
        <taxon>Bacillati</taxon>
        <taxon>Actinomycetota</taxon>
        <taxon>Actinomycetes</taxon>
        <taxon>Mycobacteriales</taxon>
        <taxon>Mycobacteriaceae</taxon>
        <taxon>Mycolicibacter</taxon>
    </lineage>
</organism>
<dbReference type="Proteomes" id="UP000467636">
    <property type="component" value="Chromosome"/>
</dbReference>
<proteinExistence type="predicted"/>
<protein>
    <submittedName>
        <fullName evidence="1">Uncharacterized protein</fullName>
    </submittedName>
</protein>
<name>A0AAD1HX87_9MYCO</name>
<keyword evidence="2" id="KW-1185">Reference proteome</keyword>
<dbReference type="RefSeq" id="WP_234808585.1">
    <property type="nucleotide sequence ID" value="NZ_AP022564.1"/>
</dbReference>
<evidence type="ECO:0000313" key="2">
    <source>
        <dbReference type="Proteomes" id="UP000467636"/>
    </source>
</evidence>
<dbReference type="EMBL" id="AP022564">
    <property type="protein sequence ID" value="BBX22323.1"/>
    <property type="molecule type" value="Genomic_DNA"/>
</dbReference>
<accession>A0AAD1HX87</accession>
<reference evidence="1 2" key="1">
    <citation type="journal article" date="2019" name="Emerg. Microbes Infect.">
        <title>Comprehensive subspecies identification of 175 nontuberculous mycobacteria species based on 7547 genomic profiles.</title>
        <authorList>
            <person name="Matsumoto Y."/>
            <person name="Kinjo T."/>
            <person name="Motooka D."/>
            <person name="Nabeya D."/>
            <person name="Jung N."/>
            <person name="Uechi K."/>
            <person name="Horii T."/>
            <person name="Iida T."/>
            <person name="Fujita J."/>
            <person name="Nakamura S."/>
        </authorList>
    </citation>
    <scope>NUCLEOTIDE SEQUENCE [LARGE SCALE GENOMIC DNA]</scope>
    <source>
        <strain evidence="1 2">JCM 12143</strain>
    </source>
</reference>